<reference evidence="9" key="1">
    <citation type="submission" date="2021-01" db="EMBL/GenBank/DDBJ databases">
        <title>Whole genome shotgun sequence of Virgisporangium aurantiacum NBRC 16421.</title>
        <authorList>
            <person name="Komaki H."/>
            <person name="Tamura T."/>
        </authorList>
    </citation>
    <scope>NUCLEOTIDE SEQUENCE</scope>
    <source>
        <strain evidence="9">NBRC 16421</strain>
    </source>
</reference>
<feature type="transmembrane region" description="Helical" evidence="7">
    <location>
        <begin position="296"/>
        <end position="314"/>
    </location>
</feature>
<evidence type="ECO:0000313" key="9">
    <source>
        <dbReference type="EMBL" id="GIJ63318.1"/>
    </source>
</evidence>
<evidence type="ECO:0000256" key="6">
    <source>
        <dbReference type="ARBA" id="ARBA00023136"/>
    </source>
</evidence>
<feature type="transmembrane region" description="Helical" evidence="7">
    <location>
        <begin position="320"/>
        <end position="349"/>
    </location>
</feature>
<name>A0A8J3ZIB0_9ACTN</name>
<feature type="transmembrane region" description="Helical" evidence="7">
    <location>
        <begin position="218"/>
        <end position="241"/>
    </location>
</feature>
<comment type="similarity">
    <text evidence="2">Belongs to the resistance-nodulation-cell division (RND) (TC 2.A.6) family. MmpL subfamily.</text>
</comment>
<keyword evidence="10" id="KW-1185">Reference proteome</keyword>
<feature type="transmembrane region" description="Helical" evidence="7">
    <location>
        <begin position="247"/>
        <end position="268"/>
    </location>
</feature>
<evidence type="ECO:0000256" key="2">
    <source>
        <dbReference type="ARBA" id="ARBA00010157"/>
    </source>
</evidence>
<feature type="transmembrane region" description="Helical" evidence="7">
    <location>
        <begin position="370"/>
        <end position="391"/>
    </location>
</feature>
<evidence type="ECO:0000313" key="10">
    <source>
        <dbReference type="Proteomes" id="UP000612585"/>
    </source>
</evidence>
<feature type="transmembrane region" description="Helical" evidence="7">
    <location>
        <begin position="31"/>
        <end position="52"/>
    </location>
</feature>
<dbReference type="Gene3D" id="1.20.1640.10">
    <property type="entry name" value="Multidrug efflux transporter AcrB transmembrane domain"/>
    <property type="match status" value="2"/>
</dbReference>
<dbReference type="PANTHER" id="PTHR33406:SF11">
    <property type="entry name" value="MEMBRANE PROTEIN SCO6666-RELATED"/>
    <property type="match status" value="1"/>
</dbReference>
<organism evidence="9 10">
    <name type="scientific">Virgisporangium aurantiacum</name>
    <dbReference type="NCBI Taxonomy" id="175570"/>
    <lineage>
        <taxon>Bacteria</taxon>
        <taxon>Bacillati</taxon>
        <taxon>Actinomycetota</taxon>
        <taxon>Actinomycetes</taxon>
        <taxon>Micromonosporales</taxon>
        <taxon>Micromonosporaceae</taxon>
        <taxon>Virgisporangium</taxon>
    </lineage>
</organism>
<dbReference type="InterPro" id="IPR050545">
    <property type="entry name" value="Mycobact_MmpL"/>
</dbReference>
<dbReference type="SUPFAM" id="SSF82866">
    <property type="entry name" value="Multidrug efflux transporter AcrB transmembrane domain"/>
    <property type="match status" value="2"/>
</dbReference>
<comment type="caution">
    <text evidence="9">The sequence shown here is derived from an EMBL/GenBank/DDBJ whole genome shotgun (WGS) entry which is preliminary data.</text>
</comment>
<sequence length="716" mass="74949">MRPVIPKVYDTPDEEALVLEPLGRFAVRRRWLVIAAWGAVLLAGALIGSQVFSRLATGTGTRDDVESARVERLLDAAGGLEPDLLILLDGKAVTDARVTAAVQELAADVRTIPDVVAVTTASATGPGRSLISADGQAQLVAVDLRGGIEPADSASAIDAVRARAEAVDMPRVLVGGEVALQTEFQRTSEEQLARGEMIALPIMLVLLLLFFRGFLAAALPLLVAVVAVPGALLVLLAVSYATTLSAYAVNVITMVGLGLAVDYALLLVSRFREERAAGLDVDAAVVRCVTSAGRTVAFSAVIVTVALAGLLVFAEPLLRSMAWGAVGVVLLTVLAALTLVPALLTLWGHRIRIPASAGRDGGLFFRLSRFVQRFALVVAPLLIIGLALLALPVRHAEWGGSGPESLPAGSATRQLAEVVEDRFPGGGVEPVVVVADVPPAAVADLTARLAALPGAAGAQVREQAPAGTTVIDVLPRDGAGRDLVHDIRALDEPLQVGGADAALADFHRSVGGRIPWALALIVVATFVLLFLMTGSLVVPAKAIVMNVLSLGASFGALVFIFQDGNLSGPLDFTPSGSIDSTVPLLIFVFAFGLSMDYEVFLLARIKEEYDRTGDNDLAVAVGLQRTGSVVTSAAALMVVVFLGFAAGGVLTIKELGVGMALTILIDATVVRSLLVPAVMKLMGRANWWAPRPLRRAYQRVAISEHRTERPAIPERV</sequence>
<dbReference type="PANTHER" id="PTHR33406">
    <property type="entry name" value="MEMBRANE PROTEIN MJ1562-RELATED"/>
    <property type="match status" value="1"/>
</dbReference>
<evidence type="ECO:0000256" key="1">
    <source>
        <dbReference type="ARBA" id="ARBA00004651"/>
    </source>
</evidence>
<dbReference type="InterPro" id="IPR000731">
    <property type="entry name" value="SSD"/>
</dbReference>
<feature type="transmembrane region" description="Helical" evidence="7">
    <location>
        <begin position="626"/>
        <end position="649"/>
    </location>
</feature>
<keyword evidence="6 7" id="KW-0472">Membrane</keyword>
<dbReference type="InterPro" id="IPR004869">
    <property type="entry name" value="MMPL_dom"/>
</dbReference>
<keyword evidence="4 7" id="KW-0812">Transmembrane</keyword>
<dbReference type="PROSITE" id="PS50156">
    <property type="entry name" value="SSD"/>
    <property type="match status" value="1"/>
</dbReference>
<dbReference type="EMBL" id="BOPG01000091">
    <property type="protein sequence ID" value="GIJ63318.1"/>
    <property type="molecule type" value="Genomic_DNA"/>
</dbReference>
<dbReference type="GO" id="GO:0005886">
    <property type="term" value="C:plasma membrane"/>
    <property type="evidence" value="ECO:0007669"/>
    <property type="project" value="UniProtKB-SubCell"/>
</dbReference>
<keyword evidence="5 7" id="KW-1133">Transmembrane helix</keyword>
<accession>A0A8J3ZIB0</accession>
<dbReference type="Proteomes" id="UP000612585">
    <property type="component" value="Unassembled WGS sequence"/>
</dbReference>
<protein>
    <submittedName>
        <fullName evidence="9">Putative membrane protein</fullName>
    </submittedName>
</protein>
<proteinExistence type="inferred from homology"/>
<comment type="subcellular location">
    <subcellularLocation>
        <location evidence="1">Cell membrane</location>
        <topology evidence="1">Multi-pass membrane protein</topology>
    </subcellularLocation>
</comment>
<feature type="transmembrane region" description="Helical" evidence="7">
    <location>
        <begin position="582"/>
        <end position="605"/>
    </location>
</feature>
<keyword evidence="3" id="KW-1003">Cell membrane</keyword>
<feature type="domain" description="SSD" evidence="8">
    <location>
        <begin position="217"/>
        <end position="346"/>
    </location>
</feature>
<feature type="transmembrane region" description="Helical" evidence="7">
    <location>
        <begin position="543"/>
        <end position="562"/>
    </location>
</feature>
<dbReference type="Pfam" id="PF03176">
    <property type="entry name" value="MMPL"/>
    <property type="match status" value="2"/>
</dbReference>
<evidence type="ECO:0000256" key="7">
    <source>
        <dbReference type="SAM" id="Phobius"/>
    </source>
</evidence>
<evidence type="ECO:0000256" key="3">
    <source>
        <dbReference type="ARBA" id="ARBA00022475"/>
    </source>
</evidence>
<evidence type="ECO:0000259" key="8">
    <source>
        <dbReference type="PROSITE" id="PS50156"/>
    </source>
</evidence>
<dbReference type="AlphaFoldDB" id="A0A8J3ZIB0"/>
<gene>
    <name evidence="9" type="ORF">Vau01_108340</name>
</gene>
<feature type="transmembrane region" description="Helical" evidence="7">
    <location>
        <begin position="655"/>
        <end position="674"/>
    </location>
</feature>
<feature type="transmembrane region" description="Helical" evidence="7">
    <location>
        <begin position="192"/>
        <end position="211"/>
    </location>
</feature>
<evidence type="ECO:0000256" key="5">
    <source>
        <dbReference type="ARBA" id="ARBA00022989"/>
    </source>
</evidence>
<evidence type="ECO:0000256" key="4">
    <source>
        <dbReference type="ARBA" id="ARBA00022692"/>
    </source>
</evidence>
<feature type="transmembrane region" description="Helical" evidence="7">
    <location>
        <begin position="514"/>
        <end position="531"/>
    </location>
</feature>